<reference evidence="2 3" key="1">
    <citation type="submission" date="2019-04" db="EMBL/GenBank/DDBJ databases">
        <authorList>
            <person name="Van Vliet M D."/>
        </authorList>
    </citation>
    <scope>NUCLEOTIDE SEQUENCE [LARGE SCALE GENOMIC DNA]</scope>
    <source>
        <strain evidence="2 3">F21</strain>
    </source>
</reference>
<feature type="compositionally biased region" description="Basic residues" evidence="1">
    <location>
        <begin position="751"/>
        <end position="762"/>
    </location>
</feature>
<dbReference type="InterPro" id="IPR008023">
    <property type="entry name" value="DUF748"/>
</dbReference>
<dbReference type="RefSeq" id="WP_136064499.1">
    <property type="nucleotide sequence ID" value="NZ_CAAHFH010000002.1"/>
</dbReference>
<dbReference type="GO" id="GO:0090313">
    <property type="term" value="P:regulation of protein targeting to membrane"/>
    <property type="evidence" value="ECO:0007669"/>
    <property type="project" value="TreeGrafter"/>
</dbReference>
<proteinExistence type="predicted"/>
<feature type="region of interest" description="Disordered" evidence="1">
    <location>
        <begin position="725"/>
        <end position="762"/>
    </location>
</feature>
<accession>A0A6C2UU35</accession>
<feature type="region of interest" description="Disordered" evidence="1">
    <location>
        <begin position="276"/>
        <end position="299"/>
    </location>
</feature>
<dbReference type="GO" id="GO:0005886">
    <property type="term" value="C:plasma membrane"/>
    <property type="evidence" value="ECO:0007669"/>
    <property type="project" value="TreeGrafter"/>
</dbReference>
<dbReference type="AlphaFoldDB" id="A0A6C2UU35"/>
<dbReference type="PROSITE" id="PS51257">
    <property type="entry name" value="PROKAR_LIPOPROTEIN"/>
    <property type="match status" value="1"/>
</dbReference>
<dbReference type="Proteomes" id="UP000346198">
    <property type="component" value="Unassembled WGS sequence"/>
</dbReference>
<evidence type="ECO:0000256" key="1">
    <source>
        <dbReference type="SAM" id="MobiDB-lite"/>
    </source>
</evidence>
<sequence length="762" mass="82022">MKAKKVLGTLLGAVVVLVLLLACIVFFWLGPTVKLAAEKIGSKALGTPLTIETLSINPRNGTVNLDGFVIANHEAFASSNAVSLLNLEIAVDIGSIFTETVVVQKVQIDNPHATYDQDSARDNIQEFIGNVQTFIKYDPDAPKKVKKTNPSKEPKVVIVYSLEINDLQIHVDHTDSPMLDIFLGFEQFSLSMTNGTVQLKNFYITNPRSLATPKLFTLDSIDIKLDPSTIYSATPSIIDIQIIKPHAYLELTPETSTVAELIKISDRLKKHLASLSAPKPPEAAPQPKETQPNQAPAPPPVELHNLVVDDIQILLLDTTRTNASAQPATMASIESISVKLVEGALRINNITIPNVDAGFMSTNLLHLAGIDVSLDPASLYSDQMVIKEVFIDSPLINLEQTETTGNITELQKTAMGFVPPALEAPETPPASDAPAEETKPPMILSEQPVVLRSLLVTNFVVNMITPLENPAEGASTNALSMGLGKLSSMAKSSLDMVDPAQLINSGTEAESNAPLALLTFDLLSAEPLKGLIQIDNLAVGNPPGFANKNLVKLDQFRLDLDPDTLEADTMLIEDILIDKPRIAYERQLTTDNIKALQEFIKSVVENRAEAKEELEKPAEAEPETEKTPDKEAGQKVVINHLLVKDGLVKAKISAMPSIPMPLPDIEMNDIGKEEGGTSSKEALSEIGTTFYDAIVGSAASATGFAGDALKGAGAFTLGNLGVPGMQSDQPETEAVLVAEPAVEEAKPEKPKPRKSRRPGRTF</sequence>
<dbReference type="InterPro" id="IPR052894">
    <property type="entry name" value="AsmA-related"/>
</dbReference>
<organism evidence="2 3">
    <name type="scientific">Pontiella sulfatireligans</name>
    <dbReference type="NCBI Taxonomy" id="2750658"/>
    <lineage>
        <taxon>Bacteria</taxon>
        <taxon>Pseudomonadati</taxon>
        <taxon>Kiritimatiellota</taxon>
        <taxon>Kiritimatiellia</taxon>
        <taxon>Kiritimatiellales</taxon>
        <taxon>Pontiellaceae</taxon>
        <taxon>Pontiella</taxon>
    </lineage>
</organism>
<keyword evidence="3" id="KW-1185">Reference proteome</keyword>
<evidence type="ECO:0008006" key="4">
    <source>
        <dbReference type="Google" id="ProtNLM"/>
    </source>
</evidence>
<dbReference type="PANTHER" id="PTHR30441:SF8">
    <property type="entry name" value="DUF748 DOMAIN-CONTAINING PROTEIN"/>
    <property type="match status" value="1"/>
</dbReference>
<dbReference type="PANTHER" id="PTHR30441">
    <property type="entry name" value="DUF748 DOMAIN-CONTAINING PROTEIN"/>
    <property type="match status" value="1"/>
</dbReference>
<dbReference type="Pfam" id="PF05359">
    <property type="entry name" value="DUF748"/>
    <property type="match status" value="1"/>
</dbReference>
<dbReference type="EMBL" id="CAAHFH010000002">
    <property type="protein sequence ID" value="VGO22831.1"/>
    <property type="molecule type" value="Genomic_DNA"/>
</dbReference>
<name>A0A6C2UU35_9BACT</name>
<protein>
    <recommendedName>
        <fullName evidence="4">AsmA domain-containing protein</fullName>
    </recommendedName>
</protein>
<evidence type="ECO:0000313" key="3">
    <source>
        <dbReference type="Proteomes" id="UP000346198"/>
    </source>
</evidence>
<feature type="region of interest" description="Disordered" evidence="1">
    <location>
        <begin position="611"/>
        <end position="632"/>
    </location>
</feature>
<evidence type="ECO:0000313" key="2">
    <source>
        <dbReference type="EMBL" id="VGO22831.1"/>
    </source>
</evidence>
<gene>
    <name evidence="2" type="ORF">SCARR_04928</name>
</gene>